<dbReference type="VEuPathDB" id="FungiDB:RhiirA1_455579"/>
<accession>A0A2I1GMN0</accession>
<dbReference type="Proteomes" id="UP000234323">
    <property type="component" value="Unassembled WGS sequence"/>
</dbReference>
<feature type="region of interest" description="Disordered" evidence="1">
    <location>
        <begin position="193"/>
        <end position="302"/>
    </location>
</feature>
<feature type="compositionally biased region" description="Acidic residues" evidence="1">
    <location>
        <begin position="244"/>
        <end position="253"/>
    </location>
</feature>
<protein>
    <submittedName>
        <fullName evidence="2">Uncharacterized protein</fullName>
    </submittedName>
</protein>
<feature type="compositionally biased region" description="Basic and acidic residues" evidence="1">
    <location>
        <begin position="317"/>
        <end position="327"/>
    </location>
</feature>
<feature type="compositionally biased region" description="Basic and acidic residues" evidence="1">
    <location>
        <begin position="198"/>
        <end position="210"/>
    </location>
</feature>
<evidence type="ECO:0000256" key="1">
    <source>
        <dbReference type="SAM" id="MobiDB-lite"/>
    </source>
</evidence>
<dbReference type="VEuPathDB" id="FungiDB:FUN_021218"/>
<organism evidence="2 3">
    <name type="scientific">Rhizophagus irregularis</name>
    <dbReference type="NCBI Taxonomy" id="588596"/>
    <lineage>
        <taxon>Eukaryota</taxon>
        <taxon>Fungi</taxon>
        <taxon>Fungi incertae sedis</taxon>
        <taxon>Mucoromycota</taxon>
        <taxon>Glomeromycotina</taxon>
        <taxon>Glomeromycetes</taxon>
        <taxon>Glomerales</taxon>
        <taxon>Glomeraceae</taxon>
        <taxon>Rhizophagus</taxon>
    </lineage>
</organism>
<gene>
    <name evidence="2" type="ORF">RhiirA4_523571</name>
</gene>
<reference evidence="2 3" key="1">
    <citation type="submission" date="2015-10" db="EMBL/GenBank/DDBJ databases">
        <title>Genome analyses suggest a sexual origin of heterokaryosis in a supposedly ancient asexual fungus.</title>
        <authorList>
            <person name="Ropars J."/>
            <person name="Sedzielewska K."/>
            <person name="Noel J."/>
            <person name="Charron P."/>
            <person name="Farinelli L."/>
            <person name="Marton T."/>
            <person name="Kruger M."/>
            <person name="Pelin A."/>
            <person name="Brachmann A."/>
            <person name="Corradi N."/>
        </authorList>
    </citation>
    <scope>NUCLEOTIDE SEQUENCE [LARGE SCALE GENOMIC DNA]</scope>
    <source>
        <strain evidence="2 3">A4</strain>
    </source>
</reference>
<keyword evidence="3" id="KW-1185">Reference proteome</keyword>
<evidence type="ECO:0000313" key="3">
    <source>
        <dbReference type="Proteomes" id="UP000234323"/>
    </source>
</evidence>
<dbReference type="VEuPathDB" id="FungiDB:RhiirFUN_007629"/>
<evidence type="ECO:0000313" key="2">
    <source>
        <dbReference type="EMBL" id="PKY47847.1"/>
    </source>
</evidence>
<name>A0A2I1GMN0_9GLOM</name>
<dbReference type="AlphaFoldDB" id="A0A2I1GMN0"/>
<feature type="region of interest" description="Disordered" evidence="1">
    <location>
        <begin position="308"/>
        <end position="327"/>
    </location>
</feature>
<dbReference type="EMBL" id="LLXI01000582">
    <property type="protein sequence ID" value="PKY47847.1"/>
    <property type="molecule type" value="Genomic_DNA"/>
</dbReference>
<feature type="compositionally biased region" description="Low complexity" evidence="1">
    <location>
        <begin position="254"/>
        <end position="265"/>
    </location>
</feature>
<proteinExistence type="predicted"/>
<comment type="caution">
    <text evidence="2">The sequence shown here is derived from an EMBL/GenBank/DDBJ whole genome shotgun (WGS) entry which is preliminary data.</text>
</comment>
<sequence length="346" mass="38752">MDESDKNHMAKFSLTGRKGNSDVLKNIARLYEDACNAEDETIKANQAEILCWCNFIIGLDKSVDEIMIKEKSQEFIEKIGIDKIKYIKTYSANSIAELSDSKIQTIIDYFSKNPNTELLGDQDDSIIDSEEEISDDQTNASEVQANPLVSAEVSLPSAPIPLRHFSNLDEPKKSEDIDLDDCLAGITEEDLWGGEVPPKVEEGTNEAKADEYDEDAFAESIKNSYEEMLKEDEYDDASIKVFDDSSEDEESQNETETSSSSSDSESNSDSDTDIKIFDDESDAEREEESKNETPQITDEDIFAAFGYYGDIGTEDGQSDRSESIDHPKYDILREEIIRSEAISVQS</sequence>